<dbReference type="AlphaFoldDB" id="A0A4V6A3F1"/>
<reference evidence="1 2" key="2">
    <citation type="journal article" date="2019" name="G3 (Bethesda)">
        <title>Hybrid Assembly of the Genome of the Entomopathogenic Nematode Steinernema carpocapsae Identifies the X-Chromosome.</title>
        <authorList>
            <person name="Serra L."/>
            <person name="Macchietto M."/>
            <person name="Macias-Munoz A."/>
            <person name="McGill C.J."/>
            <person name="Rodriguez I.M."/>
            <person name="Rodriguez B."/>
            <person name="Murad R."/>
            <person name="Mortazavi A."/>
        </authorList>
    </citation>
    <scope>NUCLEOTIDE SEQUENCE [LARGE SCALE GENOMIC DNA]</scope>
    <source>
        <strain evidence="1 2">ALL</strain>
    </source>
</reference>
<keyword evidence="2" id="KW-1185">Reference proteome</keyword>
<name>A0A4V6A3F1_STECR</name>
<accession>A0A4V6A3F1</accession>
<protein>
    <submittedName>
        <fullName evidence="1">Uncharacterized protein</fullName>
    </submittedName>
</protein>
<dbReference type="PROSITE" id="PS51257">
    <property type="entry name" value="PROKAR_LIPOPROTEIN"/>
    <property type="match status" value="1"/>
</dbReference>
<organism evidence="1 2">
    <name type="scientific">Steinernema carpocapsae</name>
    <name type="common">Entomopathogenic nematode</name>
    <dbReference type="NCBI Taxonomy" id="34508"/>
    <lineage>
        <taxon>Eukaryota</taxon>
        <taxon>Metazoa</taxon>
        <taxon>Ecdysozoa</taxon>
        <taxon>Nematoda</taxon>
        <taxon>Chromadorea</taxon>
        <taxon>Rhabditida</taxon>
        <taxon>Tylenchina</taxon>
        <taxon>Panagrolaimomorpha</taxon>
        <taxon>Strongyloidoidea</taxon>
        <taxon>Steinernematidae</taxon>
        <taxon>Steinernema</taxon>
    </lineage>
</organism>
<gene>
    <name evidence="1" type="ORF">L596_016566</name>
</gene>
<evidence type="ECO:0000313" key="2">
    <source>
        <dbReference type="Proteomes" id="UP000298663"/>
    </source>
</evidence>
<dbReference type="EMBL" id="AZBU02000004">
    <property type="protein sequence ID" value="TKR82895.1"/>
    <property type="molecule type" value="Genomic_DNA"/>
</dbReference>
<sequence length="69" mass="7700">MRMSGVVERRLSVIGFNLFMRINTFHCNPGTALACTLRLKTCKFTEGQQLGNSRESGIRMAAVAIHTQE</sequence>
<proteinExistence type="predicted"/>
<comment type="caution">
    <text evidence="1">The sequence shown here is derived from an EMBL/GenBank/DDBJ whole genome shotgun (WGS) entry which is preliminary data.</text>
</comment>
<reference evidence="1 2" key="1">
    <citation type="journal article" date="2015" name="Genome Biol.">
        <title>Comparative genomics of Steinernema reveals deeply conserved gene regulatory networks.</title>
        <authorList>
            <person name="Dillman A.R."/>
            <person name="Macchietto M."/>
            <person name="Porter C.F."/>
            <person name="Rogers A."/>
            <person name="Williams B."/>
            <person name="Antoshechkin I."/>
            <person name="Lee M.M."/>
            <person name="Goodwin Z."/>
            <person name="Lu X."/>
            <person name="Lewis E.E."/>
            <person name="Goodrich-Blair H."/>
            <person name="Stock S.P."/>
            <person name="Adams B.J."/>
            <person name="Sternberg P.W."/>
            <person name="Mortazavi A."/>
        </authorList>
    </citation>
    <scope>NUCLEOTIDE SEQUENCE [LARGE SCALE GENOMIC DNA]</scope>
    <source>
        <strain evidence="1 2">ALL</strain>
    </source>
</reference>
<dbReference type="Proteomes" id="UP000298663">
    <property type="component" value="Unassembled WGS sequence"/>
</dbReference>
<evidence type="ECO:0000313" key="1">
    <source>
        <dbReference type="EMBL" id="TKR82895.1"/>
    </source>
</evidence>